<dbReference type="AlphaFoldDB" id="A0AAD5NV08"/>
<organism evidence="2 3">
    <name type="scientific">Acer negundo</name>
    <name type="common">Box elder</name>
    <dbReference type="NCBI Taxonomy" id="4023"/>
    <lineage>
        <taxon>Eukaryota</taxon>
        <taxon>Viridiplantae</taxon>
        <taxon>Streptophyta</taxon>
        <taxon>Embryophyta</taxon>
        <taxon>Tracheophyta</taxon>
        <taxon>Spermatophyta</taxon>
        <taxon>Magnoliopsida</taxon>
        <taxon>eudicotyledons</taxon>
        <taxon>Gunneridae</taxon>
        <taxon>Pentapetalae</taxon>
        <taxon>rosids</taxon>
        <taxon>malvids</taxon>
        <taxon>Sapindales</taxon>
        <taxon>Sapindaceae</taxon>
        <taxon>Hippocastanoideae</taxon>
        <taxon>Acereae</taxon>
        <taxon>Acer</taxon>
    </lineage>
</organism>
<dbReference type="Proteomes" id="UP001064489">
    <property type="component" value="Chromosome 4"/>
</dbReference>
<keyword evidence="3" id="KW-1185">Reference proteome</keyword>
<dbReference type="GO" id="GO:0046983">
    <property type="term" value="F:protein dimerization activity"/>
    <property type="evidence" value="ECO:0007669"/>
    <property type="project" value="InterPro"/>
</dbReference>
<dbReference type="EMBL" id="JAJSOW010000101">
    <property type="protein sequence ID" value="KAI9181779.1"/>
    <property type="molecule type" value="Genomic_DNA"/>
</dbReference>
<reference evidence="2" key="1">
    <citation type="journal article" date="2022" name="Plant J.">
        <title>Strategies of tolerance reflected in two North American maple genomes.</title>
        <authorList>
            <person name="McEvoy S.L."/>
            <person name="Sezen U.U."/>
            <person name="Trouern-Trend A."/>
            <person name="McMahon S.M."/>
            <person name="Schaberg P.G."/>
            <person name="Yang J."/>
            <person name="Wegrzyn J.L."/>
            <person name="Swenson N.G."/>
        </authorList>
    </citation>
    <scope>NUCLEOTIDE SEQUENCE</scope>
    <source>
        <strain evidence="2">91603</strain>
    </source>
</reference>
<protein>
    <recommendedName>
        <fullName evidence="1">O-methyltransferase dimerisation domain-containing protein</fullName>
    </recommendedName>
</protein>
<dbReference type="InterPro" id="IPR036390">
    <property type="entry name" value="WH_DNA-bd_sf"/>
</dbReference>
<proteinExistence type="predicted"/>
<gene>
    <name evidence="2" type="ORF">LWI28_018484</name>
</gene>
<dbReference type="InterPro" id="IPR036388">
    <property type="entry name" value="WH-like_DNA-bd_sf"/>
</dbReference>
<feature type="domain" description="O-methyltransferase dimerisation" evidence="1">
    <location>
        <begin position="28"/>
        <end position="69"/>
    </location>
</feature>
<evidence type="ECO:0000313" key="2">
    <source>
        <dbReference type="EMBL" id="KAI9181779.1"/>
    </source>
</evidence>
<dbReference type="Pfam" id="PF08100">
    <property type="entry name" value="Dimerisation"/>
    <property type="match status" value="1"/>
</dbReference>
<dbReference type="InterPro" id="IPR012967">
    <property type="entry name" value="COMT_dimerisation"/>
</dbReference>
<evidence type="ECO:0000313" key="3">
    <source>
        <dbReference type="Proteomes" id="UP001064489"/>
    </source>
</evidence>
<accession>A0AAD5NV08</accession>
<name>A0AAD5NV08_ACENE</name>
<comment type="caution">
    <text evidence="2">The sequence shown here is derived from an EMBL/GenBank/DDBJ whole genome shotgun (WGS) entry which is preliminary data.</text>
</comment>
<dbReference type="SUPFAM" id="SSF46785">
    <property type="entry name" value="Winged helix' DNA-binding domain"/>
    <property type="match status" value="1"/>
</dbReference>
<reference evidence="2" key="2">
    <citation type="submission" date="2023-02" db="EMBL/GenBank/DDBJ databases">
        <authorList>
            <person name="Swenson N.G."/>
            <person name="Wegrzyn J.L."/>
            <person name="Mcevoy S.L."/>
        </authorList>
    </citation>
    <scope>NUCLEOTIDE SEQUENCE</scope>
    <source>
        <strain evidence="2">91603</strain>
        <tissue evidence="2">Leaf</tissue>
    </source>
</reference>
<sequence>MAPSVETQPEPNTQQEEEEAYYSYANNLAMSVVLPMALRTAVELDVFDIIAKVGPGAKLSASEIATQYPPQIQMHPTCSTGSLGFWPATEYLIVPLILAGKGCTVFLVCQNTL</sequence>
<dbReference type="Gene3D" id="1.10.10.10">
    <property type="entry name" value="Winged helix-like DNA-binding domain superfamily/Winged helix DNA-binding domain"/>
    <property type="match status" value="1"/>
</dbReference>
<evidence type="ECO:0000259" key="1">
    <source>
        <dbReference type="Pfam" id="PF08100"/>
    </source>
</evidence>